<dbReference type="InterPro" id="IPR006194">
    <property type="entry name" value="Gly-tRNA-synth_heterodimer"/>
</dbReference>
<dbReference type="Pfam" id="PF02092">
    <property type="entry name" value="tRNA_synt_2f"/>
    <property type="match status" value="1"/>
</dbReference>
<dbReference type="PRINTS" id="PR01045">
    <property type="entry name" value="TRNASYNTHGB"/>
</dbReference>
<accession>A0ABU3KC92</accession>
<comment type="catalytic activity">
    <reaction evidence="9 10">
        <text>tRNA(Gly) + glycine + ATP = glycyl-tRNA(Gly) + AMP + diphosphate</text>
        <dbReference type="Rhea" id="RHEA:16013"/>
        <dbReference type="Rhea" id="RHEA-COMP:9664"/>
        <dbReference type="Rhea" id="RHEA-COMP:9683"/>
        <dbReference type="ChEBI" id="CHEBI:30616"/>
        <dbReference type="ChEBI" id="CHEBI:33019"/>
        <dbReference type="ChEBI" id="CHEBI:57305"/>
        <dbReference type="ChEBI" id="CHEBI:78442"/>
        <dbReference type="ChEBI" id="CHEBI:78522"/>
        <dbReference type="ChEBI" id="CHEBI:456215"/>
        <dbReference type="EC" id="6.1.1.14"/>
    </reaction>
</comment>
<keyword evidence="6 10" id="KW-0067">ATP-binding</keyword>
<evidence type="ECO:0000256" key="6">
    <source>
        <dbReference type="ARBA" id="ARBA00022840"/>
    </source>
</evidence>
<comment type="similarity">
    <text evidence="2 10">Belongs to the class-II aminoacyl-tRNA synthetase family.</text>
</comment>
<sequence length="740" mass="81740">MKKRSSKKSPSSKAKTQPSKSGTTSFLLEIGSEELPWQMIQPAMTQLAKSLAEMLTEQHVNHGAIRSFGTPRRLAVLAEGVAKKQTSSHQEVLGPSKAVAFDAQGKPTKAAEGFAKSQGIHATALQIRETPKGEYVCAVKHREGRPTDMVLKESVPQLIQGLSFPKTMRWNASGMRYPRPIRWVVALLGSRTISVEVGGVKSGNRTWGHRFMTGKTTRLMATKGLEVKRPEVYETTLERAGVVADPLRRRTAIKNLTQSLAKTVKGQPYPANHDELLDQAVFSLECPNMVCGEFDKKYLGLPPEVLITSMKEHQGFFSVVTSKQTLLPRFLAPTNMKIPKMEVITAGNERVLAARLSDAQYFFEQDCKGKLADRVSHLNGVVFHKKLGTLYQKTERTISLIGALADASGLAGHKESCQRAALLNKADLITGMVGEFPTLQGVMGREYATHDGEPAEVCQALGESYQPRTPEDAIPVTAVGRLLSLADRIDTLAAFFQVGMIPSGSEDPFALRRQAFGLVRILVEANINVNLIDLLRLAEQLLEKQGVKSESPSPEEGENPRPGPLQILVEFLEDRLRFYGRTLHSFREDVMAAVLKGRPVDRFSMADLFSRMHALQAITTQKDFDPLMVGFKRAHRLVEKEQWTAIDVNAALLVHQSEQALFQFVEMAQDTVDASIKAIDYSKALQALIELKSPIDAFFDGVLVNAPEPDIRANRLSLLRKIDKLFLGIGDLSQIQVQSS</sequence>
<reference evidence="13 14" key="1">
    <citation type="journal article" date="2023" name="ISME J.">
        <title>Cultivation and genomic characterization of novel and ubiquitous marine nitrite-oxidizing bacteria from the Nitrospirales.</title>
        <authorList>
            <person name="Mueller A.J."/>
            <person name="Daebeler A."/>
            <person name="Herbold C.W."/>
            <person name="Kirkegaard R.H."/>
            <person name="Daims H."/>
        </authorList>
    </citation>
    <scope>NUCLEOTIDE SEQUENCE [LARGE SCALE GENOMIC DNA]</scope>
    <source>
        <strain evidence="13 14">EB</strain>
    </source>
</reference>
<feature type="domain" description="DALR anticodon binding" evidence="12">
    <location>
        <begin position="627"/>
        <end position="735"/>
    </location>
</feature>
<feature type="region of interest" description="Disordered" evidence="11">
    <location>
        <begin position="1"/>
        <end position="24"/>
    </location>
</feature>
<dbReference type="Proteomes" id="UP001250932">
    <property type="component" value="Unassembled WGS sequence"/>
</dbReference>
<keyword evidence="3 10" id="KW-0963">Cytoplasm</keyword>
<keyword evidence="4 10" id="KW-0436">Ligase</keyword>
<dbReference type="Pfam" id="PF05746">
    <property type="entry name" value="DALR_1"/>
    <property type="match status" value="1"/>
</dbReference>
<name>A0ABU3KC92_9BACT</name>
<dbReference type="NCBIfam" id="TIGR00211">
    <property type="entry name" value="glyS"/>
    <property type="match status" value="1"/>
</dbReference>
<feature type="compositionally biased region" description="Low complexity" evidence="11">
    <location>
        <begin position="8"/>
        <end position="21"/>
    </location>
</feature>
<organism evidence="13 14">
    <name type="scientific">Candidatus Nitronereus thalassa</name>
    <dbReference type="NCBI Taxonomy" id="3020898"/>
    <lineage>
        <taxon>Bacteria</taxon>
        <taxon>Pseudomonadati</taxon>
        <taxon>Nitrospirota</taxon>
        <taxon>Nitrospiria</taxon>
        <taxon>Nitrospirales</taxon>
        <taxon>Nitrospiraceae</taxon>
        <taxon>Candidatus Nitronereus</taxon>
    </lineage>
</organism>
<evidence type="ECO:0000256" key="4">
    <source>
        <dbReference type="ARBA" id="ARBA00022598"/>
    </source>
</evidence>
<dbReference type="PROSITE" id="PS50861">
    <property type="entry name" value="AA_TRNA_LIGASE_II_GLYAB"/>
    <property type="match status" value="1"/>
</dbReference>
<dbReference type="HAMAP" id="MF_00255">
    <property type="entry name" value="Gly_tRNA_synth_beta"/>
    <property type="match status" value="1"/>
</dbReference>
<dbReference type="SUPFAM" id="SSF109604">
    <property type="entry name" value="HD-domain/PDEase-like"/>
    <property type="match status" value="1"/>
</dbReference>
<evidence type="ECO:0000259" key="12">
    <source>
        <dbReference type="SMART" id="SM00836"/>
    </source>
</evidence>
<dbReference type="EMBL" id="JAQOUE010000002">
    <property type="protein sequence ID" value="MDT7043797.1"/>
    <property type="molecule type" value="Genomic_DNA"/>
</dbReference>
<dbReference type="GO" id="GO:0004820">
    <property type="term" value="F:glycine-tRNA ligase activity"/>
    <property type="evidence" value="ECO:0007669"/>
    <property type="project" value="UniProtKB-EC"/>
</dbReference>
<comment type="subcellular location">
    <subcellularLocation>
        <location evidence="1 10">Cytoplasm</location>
    </subcellularLocation>
</comment>
<dbReference type="PANTHER" id="PTHR30075:SF2">
    <property type="entry name" value="GLYCINE--TRNA LIGASE, CHLOROPLASTIC_MITOCHONDRIAL 2"/>
    <property type="match status" value="1"/>
</dbReference>
<keyword evidence="5 10" id="KW-0547">Nucleotide-binding</keyword>
<comment type="caution">
    <text evidence="13">The sequence shown here is derived from an EMBL/GenBank/DDBJ whole genome shotgun (WGS) entry which is preliminary data.</text>
</comment>
<evidence type="ECO:0000256" key="10">
    <source>
        <dbReference type="HAMAP-Rule" id="MF_00255"/>
    </source>
</evidence>
<dbReference type="RefSeq" id="WP_313834390.1">
    <property type="nucleotide sequence ID" value="NZ_JAQOUE010000002.1"/>
</dbReference>
<proteinExistence type="inferred from homology"/>
<evidence type="ECO:0000313" key="13">
    <source>
        <dbReference type="EMBL" id="MDT7043797.1"/>
    </source>
</evidence>
<protein>
    <recommendedName>
        <fullName evidence="10">Glycine--tRNA ligase beta subunit</fullName>
        <ecNumber evidence="10">6.1.1.14</ecNumber>
    </recommendedName>
    <alternativeName>
        <fullName evidence="10">Glycyl-tRNA synthetase beta subunit</fullName>
        <shortName evidence="10">GlyRS</shortName>
    </alternativeName>
</protein>
<dbReference type="SMART" id="SM00836">
    <property type="entry name" value="DALR_1"/>
    <property type="match status" value="1"/>
</dbReference>
<dbReference type="PANTHER" id="PTHR30075">
    <property type="entry name" value="GLYCYL-TRNA SYNTHETASE"/>
    <property type="match status" value="1"/>
</dbReference>
<keyword evidence="7 10" id="KW-0648">Protein biosynthesis</keyword>
<keyword evidence="8 10" id="KW-0030">Aminoacyl-tRNA synthetase</keyword>
<comment type="subunit">
    <text evidence="10">Tetramer of two alpha and two beta subunits.</text>
</comment>
<dbReference type="EC" id="6.1.1.14" evidence="10"/>
<dbReference type="InterPro" id="IPR015944">
    <property type="entry name" value="Gly-tRNA-synth_bsu"/>
</dbReference>
<evidence type="ECO:0000256" key="3">
    <source>
        <dbReference type="ARBA" id="ARBA00022490"/>
    </source>
</evidence>
<gene>
    <name evidence="10 13" type="primary">glyS</name>
    <name evidence="13" type="ORF">PPG34_15690</name>
</gene>
<evidence type="ECO:0000256" key="9">
    <source>
        <dbReference type="ARBA" id="ARBA00047937"/>
    </source>
</evidence>
<evidence type="ECO:0000256" key="5">
    <source>
        <dbReference type="ARBA" id="ARBA00022741"/>
    </source>
</evidence>
<evidence type="ECO:0000256" key="8">
    <source>
        <dbReference type="ARBA" id="ARBA00023146"/>
    </source>
</evidence>
<evidence type="ECO:0000256" key="2">
    <source>
        <dbReference type="ARBA" id="ARBA00008226"/>
    </source>
</evidence>
<keyword evidence="14" id="KW-1185">Reference proteome</keyword>
<evidence type="ECO:0000256" key="7">
    <source>
        <dbReference type="ARBA" id="ARBA00022917"/>
    </source>
</evidence>
<dbReference type="InterPro" id="IPR008909">
    <property type="entry name" value="DALR_anticod-bd"/>
</dbReference>
<evidence type="ECO:0000256" key="11">
    <source>
        <dbReference type="SAM" id="MobiDB-lite"/>
    </source>
</evidence>
<evidence type="ECO:0000313" key="14">
    <source>
        <dbReference type="Proteomes" id="UP001250932"/>
    </source>
</evidence>
<evidence type="ECO:0000256" key="1">
    <source>
        <dbReference type="ARBA" id="ARBA00004496"/>
    </source>
</evidence>